<comment type="caution">
    <text evidence="3">The sequence shown here is derived from an EMBL/GenBank/DDBJ whole genome shotgun (WGS) entry which is preliminary data.</text>
</comment>
<sequence>MLMGKVVGTVVATRKEQELEGLKLLVLRGMDLEGKVTGPVVVAVDAVGAGVGEVVLYCSGSSARQTKVTKDRPVDATVMAIVDQLEVGGTLKYVKE</sequence>
<name>A0A085WNX9_9BACT</name>
<dbReference type="InterPro" id="IPR036677">
    <property type="entry name" value="EutN_CcmL_sf"/>
</dbReference>
<dbReference type="SUPFAM" id="SSF159133">
    <property type="entry name" value="EutN/CcmL-like"/>
    <property type="match status" value="1"/>
</dbReference>
<dbReference type="GO" id="GO:0031469">
    <property type="term" value="C:bacterial microcompartment"/>
    <property type="evidence" value="ECO:0007669"/>
    <property type="project" value="UniProtKB-SubCell"/>
</dbReference>
<dbReference type="Proteomes" id="UP000028725">
    <property type="component" value="Unassembled WGS sequence"/>
</dbReference>
<keyword evidence="4" id="KW-1185">Reference proteome</keyword>
<reference evidence="3 4" key="1">
    <citation type="submission" date="2014-04" db="EMBL/GenBank/DDBJ databases">
        <title>Genome assembly of Hyalangium minutum DSM 14724.</title>
        <authorList>
            <person name="Sharma G."/>
            <person name="Subramanian S."/>
        </authorList>
    </citation>
    <scope>NUCLEOTIDE SEQUENCE [LARGE SCALE GENOMIC DNA]</scope>
    <source>
        <strain evidence="3 4">DSM 14724</strain>
    </source>
</reference>
<dbReference type="InterPro" id="IPR004992">
    <property type="entry name" value="EutN_CcmL"/>
</dbReference>
<gene>
    <name evidence="3" type="ORF">DB31_6367</name>
</gene>
<dbReference type="STRING" id="394096.DB31_6367"/>
<dbReference type="PANTHER" id="PTHR36539:SF1">
    <property type="entry name" value="BACTERIAL MICROCOMPARTMENT SHELL VERTEX PROTEIN EUTN"/>
    <property type="match status" value="1"/>
</dbReference>
<dbReference type="Pfam" id="PF03319">
    <property type="entry name" value="EutN_CcmL"/>
    <property type="match status" value="1"/>
</dbReference>
<comment type="subcellular location">
    <subcellularLocation>
        <location evidence="1">Bacterial microcompartment</location>
    </subcellularLocation>
</comment>
<dbReference type="Gene3D" id="2.40.50.220">
    <property type="entry name" value="EutN/Ccml"/>
    <property type="match status" value="1"/>
</dbReference>
<evidence type="ECO:0000313" key="4">
    <source>
        <dbReference type="Proteomes" id="UP000028725"/>
    </source>
</evidence>
<dbReference type="OrthoDB" id="196195at2"/>
<dbReference type="PROSITE" id="PS51932">
    <property type="entry name" value="BMV"/>
    <property type="match status" value="1"/>
</dbReference>
<dbReference type="PANTHER" id="PTHR36539">
    <property type="entry name" value="ETHANOLAMINE UTILIZATION PROTEIN EUTN"/>
    <property type="match status" value="1"/>
</dbReference>
<keyword evidence="2" id="KW-1283">Bacterial microcompartment</keyword>
<accession>A0A085WNX9</accession>
<dbReference type="RefSeq" id="WP_044186582.1">
    <property type="nucleotide sequence ID" value="NZ_JMCB01000004.1"/>
</dbReference>
<organism evidence="3 4">
    <name type="scientific">Hyalangium minutum</name>
    <dbReference type="NCBI Taxonomy" id="394096"/>
    <lineage>
        <taxon>Bacteria</taxon>
        <taxon>Pseudomonadati</taxon>
        <taxon>Myxococcota</taxon>
        <taxon>Myxococcia</taxon>
        <taxon>Myxococcales</taxon>
        <taxon>Cystobacterineae</taxon>
        <taxon>Archangiaceae</taxon>
        <taxon>Hyalangium</taxon>
    </lineage>
</organism>
<evidence type="ECO:0000256" key="1">
    <source>
        <dbReference type="ARBA" id="ARBA00024322"/>
    </source>
</evidence>
<proteinExistence type="predicted"/>
<dbReference type="EMBL" id="JMCB01000004">
    <property type="protein sequence ID" value="KFE69392.1"/>
    <property type="molecule type" value="Genomic_DNA"/>
</dbReference>
<evidence type="ECO:0000256" key="2">
    <source>
        <dbReference type="ARBA" id="ARBA00024446"/>
    </source>
</evidence>
<evidence type="ECO:0000313" key="3">
    <source>
        <dbReference type="EMBL" id="KFE69392.1"/>
    </source>
</evidence>
<dbReference type="AlphaFoldDB" id="A0A085WNX9"/>
<protein>
    <submittedName>
        <fullName evidence="3">Ethanolamine utilization polyhedral-body-like protein EutN</fullName>
    </submittedName>
</protein>